<dbReference type="EMBL" id="AQRA01000005">
    <property type="protein sequence ID" value="EZH73435.1"/>
    <property type="molecule type" value="Genomic_DNA"/>
</dbReference>
<dbReference type="STRING" id="1317122.ATO12_15965"/>
<evidence type="ECO:0000313" key="2">
    <source>
        <dbReference type="Proteomes" id="UP000023541"/>
    </source>
</evidence>
<reference evidence="1 2" key="1">
    <citation type="submission" date="2014-04" db="EMBL/GenBank/DDBJ databases">
        <title>Aquimarina sp. 22II-S11-z7 Genome Sequencing.</title>
        <authorList>
            <person name="Lai Q."/>
        </authorList>
    </citation>
    <scope>NUCLEOTIDE SEQUENCE [LARGE SCALE GENOMIC DNA]</scope>
    <source>
        <strain evidence="1 2">22II-S11-z7</strain>
    </source>
</reference>
<organism evidence="1 2">
    <name type="scientific">Aquimarina atlantica</name>
    <dbReference type="NCBI Taxonomy" id="1317122"/>
    <lineage>
        <taxon>Bacteria</taxon>
        <taxon>Pseudomonadati</taxon>
        <taxon>Bacteroidota</taxon>
        <taxon>Flavobacteriia</taxon>
        <taxon>Flavobacteriales</taxon>
        <taxon>Flavobacteriaceae</taxon>
        <taxon>Aquimarina</taxon>
    </lineage>
</organism>
<accession>A0A023BTX6</accession>
<comment type="caution">
    <text evidence="1">The sequence shown here is derived from an EMBL/GenBank/DDBJ whole genome shotgun (WGS) entry which is preliminary data.</text>
</comment>
<protein>
    <submittedName>
        <fullName evidence="1">Uncharacterized protein</fullName>
    </submittedName>
</protein>
<dbReference type="Proteomes" id="UP000023541">
    <property type="component" value="Unassembled WGS sequence"/>
</dbReference>
<name>A0A023BTX6_9FLAO</name>
<dbReference type="OrthoDB" id="1160422at2"/>
<gene>
    <name evidence="1" type="ORF">ATO12_15965</name>
</gene>
<dbReference type="RefSeq" id="WP_051575775.1">
    <property type="nucleotide sequence ID" value="NZ_AQRA01000005.1"/>
</dbReference>
<proteinExistence type="predicted"/>
<evidence type="ECO:0000313" key="1">
    <source>
        <dbReference type="EMBL" id="EZH73435.1"/>
    </source>
</evidence>
<dbReference type="AlphaFoldDB" id="A0A023BTX6"/>
<sequence length="168" mass="19828">MKLTTPIEIDLLQFFKTGKFDYLKLGQTKEWIVNNFPDPDCFGADFLTEEVNIWTYGGIELHFENEKLYLIFSDYWYEGKLDSSSQLKLNKWIFEDISQLNLLFVITKLNEHNIDYKKKTDNLGVLLRLKSGVELTFENIDDVEGLNSNSFQLTSFSLVEENPYRWKE</sequence>
<keyword evidence="2" id="KW-1185">Reference proteome</keyword>
<dbReference type="eggNOG" id="ENOG50337GQ">
    <property type="taxonomic scope" value="Bacteria"/>
</dbReference>